<dbReference type="InterPro" id="IPR006016">
    <property type="entry name" value="UspA"/>
</dbReference>
<reference evidence="2 3" key="1">
    <citation type="submission" date="2020-05" db="EMBL/GenBank/DDBJ databases">
        <title>Complete genome of Desulfobulbus oligotrophicus.</title>
        <authorList>
            <person name="Podar M."/>
        </authorList>
    </citation>
    <scope>NUCLEOTIDE SEQUENCE [LARGE SCALE GENOMIC DNA]</scope>
    <source>
        <strain evidence="2 3">Prop6</strain>
    </source>
</reference>
<dbReference type="SUPFAM" id="SSF52402">
    <property type="entry name" value="Adenine nucleotide alpha hydrolases-like"/>
    <property type="match status" value="1"/>
</dbReference>
<dbReference type="AlphaFoldDB" id="A0A7T5VDX4"/>
<dbReference type="EMBL" id="CP054140">
    <property type="protein sequence ID" value="QQG66119.1"/>
    <property type="molecule type" value="Genomic_DNA"/>
</dbReference>
<evidence type="ECO:0000259" key="1">
    <source>
        <dbReference type="Pfam" id="PF00582"/>
    </source>
</evidence>
<feature type="domain" description="UspA" evidence="1">
    <location>
        <begin position="2"/>
        <end position="140"/>
    </location>
</feature>
<protein>
    <submittedName>
        <fullName evidence="2">Universal stress protein</fullName>
    </submittedName>
</protein>
<organism evidence="2 3">
    <name type="scientific">Desulfobulbus oligotrophicus</name>
    <dbReference type="NCBI Taxonomy" id="1909699"/>
    <lineage>
        <taxon>Bacteria</taxon>
        <taxon>Pseudomonadati</taxon>
        <taxon>Thermodesulfobacteriota</taxon>
        <taxon>Desulfobulbia</taxon>
        <taxon>Desulfobulbales</taxon>
        <taxon>Desulfobulbaceae</taxon>
        <taxon>Desulfobulbus</taxon>
    </lineage>
</organism>
<keyword evidence="3" id="KW-1185">Reference proteome</keyword>
<evidence type="ECO:0000313" key="3">
    <source>
        <dbReference type="Proteomes" id="UP000596092"/>
    </source>
</evidence>
<dbReference type="KEGG" id="dog:HP555_09665"/>
<dbReference type="RefSeq" id="WP_199261946.1">
    <property type="nucleotide sequence ID" value="NZ_CP054140.1"/>
</dbReference>
<gene>
    <name evidence="2" type="ORF">HP555_09665</name>
</gene>
<name>A0A7T5VDX4_9BACT</name>
<dbReference type="Pfam" id="PF00582">
    <property type="entry name" value="Usp"/>
    <property type="match status" value="1"/>
</dbReference>
<dbReference type="Gene3D" id="3.40.50.12370">
    <property type="match status" value="1"/>
</dbReference>
<accession>A0A7T5VDX4</accession>
<sequence length="143" mass="15651">MKLLLAIDDNPAALARALTLAGQWDATLNGLFVIDATWDVFTGHDWLSGCNARIGFLEYMEALETEAAVTAARMFKEQTVGIPGELLIATGDVADEIRKESQNGYDLLILSNPFRRGLEVMRDTIAKVVKNPACDVLLVRKGD</sequence>
<dbReference type="Proteomes" id="UP000596092">
    <property type="component" value="Chromosome"/>
</dbReference>
<evidence type="ECO:0000313" key="2">
    <source>
        <dbReference type="EMBL" id="QQG66119.1"/>
    </source>
</evidence>
<proteinExistence type="predicted"/>